<evidence type="ECO:0000256" key="4">
    <source>
        <dbReference type="ARBA" id="ARBA00022723"/>
    </source>
</evidence>
<dbReference type="GO" id="GO:0005829">
    <property type="term" value="C:cytosol"/>
    <property type="evidence" value="ECO:0007669"/>
    <property type="project" value="TreeGrafter"/>
</dbReference>
<comment type="catalytic activity">
    <reaction evidence="9">
        <text>a ribonucleoside 5'-triphosphate + H2O = a ribonucleoside 5'-phosphate + diphosphate + H(+)</text>
        <dbReference type="Rhea" id="RHEA:23996"/>
        <dbReference type="ChEBI" id="CHEBI:15377"/>
        <dbReference type="ChEBI" id="CHEBI:15378"/>
        <dbReference type="ChEBI" id="CHEBI:33019"/>
        <dbReference type="ChEBI" id="CHEBI:58043"/>
        <dbReference type="ChEBI" id="CHEBI:61557"/>
        <dbReference type="EC" id="3.6.1.9"/>
    </reaction>
</comment>
<dbReference type="EMBL" id="AFYH01199359">
    <property type="status" value="NOT_ANNOTATED_CDS"/>
    <property type="molecule type" value="Genomic_DNA"/>
</dbReference>
<comment type="function">
    <text evidence="12">May catalyze the hydrolysis of nucleoside triphosphates including dGTP, dTTP, dCTP, their oxidized forms like 8-oxo-dGTP and the prodrug thiopurine derivatives 6-thio-dGTP and 6-thio-GTP. Could also catalyze the hydrolysis of some nucleoside diphosphate derivatives. Hydrolyzes oxidized nucleosides triphosphates like 8-oxo-dGTP in vitro, but the specificity and efficiency towards these substrates are low. Therefore, the potential in vivo sanitizing role of this enzyme, that would consist in removing oxidatively damaged forms of nucleosides to prevent their incorporation into DNA, is unclear. Through the hydrolysis of thioguanosine triphosphates may participate in the catabolism of thiopurine drugs. May also have a role in DNA synthesis and cell cycle progression by stabilizing PCNA. Exhibits decapping activity towards dpCoA-capped RNAs in vitro.</text>
</comment>
<dbReference type="GO" id="GO:0046872">
    <property type="term" value="F:metal ion binding"/>
    <property type="evidence" value="ECO:0007669"/>
    <property type="project" value="UniProtKB-KW"/>
</dbReference>
<accession>H3AKY1</accession>
<comment type="catalytic activity">
    <reaction evidence="8">
        <text>a 2'-deoxyribonucleoside 5'-triphosphate + H2O = a 2'-deoxyribonucleoside 5'-phosphate + diphosphate + H(+)</text>
        <dbReference type="Rhea" id="RHEA:44644"/>
        <dbReference type="ChEBI" id="CHEBI:15377"/>
        <dbReference type="ChEBI" id="CHEBI:15378"/>
        <dbReference type="ChEBI" id="CHEBI:33019"/>
        <dbReference type="ChEBI" id="CHEBI:61560"/>
        <dbReference type="ChEBI" id="CHEBI:65317"/>
        <dbReference type="EC" id="3.6.1.9"/>
    </reaction>
</comment>
<dbReference type="RefSeq" id="XP_006008786.1">
    <property type="nucleotide sequence ID" value="XM_006008724.2"/>
</dbReference>
<name>H3AKY1_LATCH</name>
<dbReference type="FunFam" id="3.90.79.10:FF:000034">
    <property type="entry name" value="Nucleotide triphosphate diphosphatase NUDT15"/>
    <property type="match status" value="1"/>
</dbReference>
<dbReference type="InterPro" id="IPR020476">
    <property type="entry name" value="Nudix_hydrolase"/>
</dbReference>
<evidence type="ECO:0000256" key="10">
    <source>
        <dbReference type="ARBA" id="ARBA00038862"/>
    </source>
</evidence>
<dbReference type="GO" id="GO:0008413">
    <property type="term" value="F:8-oxo-7,8-dihydroguanosine triphosphate pyrophosphatase activity"/>
    <property type="evidence" value="ECO:0007669"/>
    <property type="project" value="UniProtKB-ARBA"/>
</dbReference>
<reference evidence="21" key="1">
    <citation type="submission" date="2011-08" db="EMBL/GenBank/DDBJ databases">
        <title>The draft genome of Latimeria chalumnae.</title>
        <authorList>
            <person name="Di Palma F."/>
            <person name="Alfoldi J."/>
            <person name="Johnson J."/>
            <person name="Berlin A."/>
            <person name="Gnerre S."/>
            <person name="Jaffe D."/>
            <person name="MacCallum I."/>
            <person name="Young S."/>
            <person name="Walker B.J."/>
            <person name="Lander E."/>
            <person name="Lindblad-Toh K."/>
        </authorList>
    </citation>
    <scope>NUCLEOTIDE SEQUENCE [LARGE SCALE GENOMIC DNA]</scope>
    <source>
        <strain evidence="21">Wild caught</strain>
    </source>
</reference>
<evidence type="ECO:0000313" key="21">
    <source>
        <dbReference type="Proteomes" id="UP000008672"/>
    </source>
</evidence>
<evidence type="ECO:0000256" key="11">
    <source>
        <dbReference type="ARBA" id="ARBA00048667"/>
    </source>
</evidence>
<keyword evidence="21" id="KW-1185">Reference proteome</keyword>
<dbReference type="EMBL" id="AFYH01199357">
    <property type="status" value="NOT_ANNOTATED_CDS"/>
    <property type="molecule type" value="Genomic_DNA"/>
</dbReference>
<dbReference type="OrthoDB" id="447842at2759"/>
<dbReference type="FunCoup" id="H3AKY1">
    <property type="interactions" value="445"/>
</dbReference>
<organism evidence="20 21">
    <name type="scientific">Latimeria chalumnae</name>
    <name type="common">Coelacanth</name>
    <dbReference type="NCBI Taxonomy" id="7897"/>
    <lineage>
        <taxon>Eukaryota</taxon>
        <taxon>Metazoa</taxon>
        <taxon>Chordata</taxon>
        <taxon>Craniata</taxon>
        <taxon>Vertebrata</taxon>
        <taxon>Euteleostomi</taxon>
        <taxon>Coelacanthiformes</taxon>
        <taxon>Coelacanthidae</taxon>
        <taxon>Latimeria</taxon>
    </lineage>
</organism>
<dbReference type="Ensembl" id="ENSLACT00000010380.1">
    <property type="protein sequence ID" value="ENSLACP00000010302.1"/>
    <property type="gene ID" value="ENSLACG00000009074.1"/>
</dbReference>
<comment type="similarity">
    <text evidence="3 18">Belongs to the Nudix hydrolase family.</text>
</comment>
<dbReference type="CTD" id="55270"/>
<dbReference type="Proteomes" id="UP000008672">
    <property type="component" value="Unassembled WGS sequence"/>
</dbReference>
<comment type="subunit">
    <text evidence="13">Homodimer. Interacts with PCNA; interaction is disrupted in response to UV irradiation.</text>
</comment>
<evidence type="ECO:0000256" key="1">
    <source>
        <dbReference type="ARBA" id="ARBA00001936"/>
    </source>
</evidence>
<evidence type="ECO:0000256" key="6">
    <source>
        <dbReference type="ARBA" id="ARBA00022842"/>
    </source>
</evidence>
<keyword evidence="4" id="KW-0479">Metal-binding</keyword>
<dbReference type="PANTHER" id="PTHR16099">
    <property type="entry name" value="8-OXO-DGTP DIPHOSPHATES NUDT15"/>
    <property type="match status" value="1"/>
</dbReference>
<dbReference type="GeneID" id="102365872"/>
<dbReference type="InterPro" id="IPR020084">
    <property type="entry name" value="NUDIX_hydrolase_CS"/>
</dbReference>
<dbReference type="PROSITE" id="PS00893">
    <property type="entry name" value="NUDIX_BOX"/>
    <property type="match status" value="1"/>
</dbReference>
<protein>
    <recommendedName>
        <fullName evidence="14">Nucleotide triphosphate diphosphatase NUDT15</fullName>
        <ecNumber evidence="10">3.6.1.9</ecNumber>
    </recommendedName>
    <alternativeName>
        <fullName evidence="15">MutT homolog 2</fullName>
    </alternativeName>
    <alternativeName>
        <fullName evidence="17">Nucleoside diphosphate-linked moiety X motif 15</fullName>
    </alternativeName>
    <alternativeName>
        <fullName evidence="16">Nucleoside diphosphate-linked to another moiety X hydrolase 15</fullName>
    </alternativeName>
</protein>
<dbReference type="EC" id="3.6.1.9" evidence="10"/>
<dbReference type="AlphaFoldDB" id="H3AKY1"/>
<dbReference type="RefSeq" id="XP_006008785.1">
    <property type="nucleotide sequence ID" value="XM_006008723.3"/>
</dbReference>
<dbReference type="InterPro" id="IPR000086">
    <property type="entry name" value="NUDIX_hydrolase_dom"/>
</dbReference>
<dbReference type="EMBL" id="AFYH01199358">
    <property type="status" value="NOT_ANNOTATED_CDS"/>
    <property type="molecule type" value="Genomic_DNA"/>
</dbReference>
<dbReference type="KEGG" id="lcm:102365872"/>
<evidence type="ECO:0000256" key="17">
    <source>
        <dbReference type="ARBA" id="ARBA00080476"/>
    </source>
</evidence>
<sequence length="165" mass="18354">MEGASPCISKQRPGVGVAALVISALHPECVLLGKRKGAIGTGTFQLPGGHLEFGESWEECAEREVLEETGLHLKNICFASVVNSIKLEEKYHYVTIVMKGEVDMAYDSEPKNVEPEKNEGWEWTKWEAFPPADQLFWPLACLKQQGYHPFRGSFEHLLGSTAAHQ</sequence>
<gene>
    <name evidence="20" type="primary">NUDT15</name>
</gene>
<comment type="cofactor">
    <cofactor evidence="2">
        <name>Mg(2+)</name>
        <dbReference type="ChEBI" id="CHEBI:18420"/>
    </cofactor>
</comment>
<keyword evidence="7" id="KW-0464">Manganese</keyword>
<reference evidence="20" key="3">
    <citation type="submission" date="2025-09" db="UniProtKB">
        <authorList>
            <consortium name="Ensembl"/>
        </authorList>
    </citation>
    <scope>IDENTIFICATION</scope>
</reference>
<keyword evidence="5 18" id="KW-0378">Hydrolase</keyword>
<dbReference type="SUPFAM" id="SSF55811">
    <property type="entry name" value="Nudix"/>
    <property type="match status" value="1"/>
</dbReference>
<dbReference type="GeneTree" id="ENSGT00390000003338"/>
<dbReference type="InParanoid" id="H3AKY1"/>
<dbReference type="OMA" id="HFEASRN"/>
<comment type="catalytic activity">
    <reaction evidence="11">
        <text>a 5'-end CoA-ribonucleoside in mRNA + H2O = a 5'-end phospho-adenosine-phospho-ribonucleoside in mRNA + (R)-4'-phosphopantetheine + 2 H(+)</text>
        <dbReference type="Rhea" id="RHEA:67592"/>
        <dbReference type="Rhea" id="RHEA-COMP:15719"/>
        <dbReference type="Rhea" id="RHEA-COMP:17276"/>
        <dbReference type="ChEBI" id="CHEBI:15377"/>
        <dbReference type="ChEBI" id="CHEBI:15378"/>
        <dbReference type="ChEBI" id="CHEBI:61723"/>
        <dbReference type="ChEBI" id="CHEBI:144051"/>
        <dbReference type="ChEBI" id="CHEBI:172371"/>
    </reaction>
    <physiologicalReaction direction="left-to-right" evidence="11">
        <dbReference type="Rhea" id="RHEA:67593"/>
    </physiologicalReaction>
</comment>
<dbReference type="Pfam" id="PF00293">
    <property type="entry name" value="NUDIX"/>
    <property type="match status" value="1"/>
</dbReference>
<dbReference type="PANTHER" id="PTHR16099:SF5">
    <property type="entry name" value="NUCLEOTIDE TRIPHOSPHATE DIPHOSPHATASE NUDT15"/>
    <property type="match status" value="1"/>
</dbReference>
<dbReference type="Bgee" id="ENSLACG00000009074">
    <property type="expression patterns" value="Expressed in mesonephros and 6 other cell types or tissues"/>
</dbReference>
<dbReference type="eggNOG" id="ENOG502S3YT">
    <property type="taxonomic scope" value="Eukaryota"/>
</dbReference>
<dbReference type="PROSITE" id="PS51462">
    <property type="entry name" value="NUDIX"/>
    <property type="match status" value="1"/>
</dbReference>
<dbReference type="HOGENOM" id="CLU_037162_9_2_1"/>
<dbReference type="GO" id="GO:0035539">
    <property type="term" value="F:8-oxo-7,8-dihydrodeoxyguanosine triphosphate pyrophosphatase activity"/>
    <property type="evidence" value="ECO:0007669"/>
    <property type="project" value="TreeGrafter"/>
</dbReference>
<feature type="domain" description="Nudix hydrolase" evidence="19">
    <location>
        <begin position="10"/>
        <end position="147"/>
    </location>
</feature>
<evidence type="ECO:0000256" key="9">
    <source>
        <dbReference type="ARBA" id="ARBA00036800"/>
    </source>
</evidence>
<dbReference type="STRING" id="7897.ENSLACP00000010302"/>
<dbReference type="PRINTS" id="PR00502">
    <property type="entry name" value="NUDIXFAMILY"/>
</dbReference>
<evidence type="ECO:0000256" key="2">
    <source>
        <dbReference type="ARBA" id="ARBA00001946"/>
    </source>
</evidence>
<dbReference type="Gene3D" id="3.90.79.10">
    <property type="entry name" value="Nucleoside Triphosphate Pyrophosphohydrolase"/>
    <property type="match status" value="1"/>
</dbReference>
<evidence type="ECO:0000256" key="13">
    <source>
        <dbReference type="ARBA" id="ARBA00062087"/>
    </source>
</evidence>
<dbReference type="CDD" id="cd04678">
    <property type="entry name" value="NUDIX_MTH2_Nudt15"/>
    <property type="match status" value="1"/>
</dbReference>
<evidence type="ECO:0000256" key="16">
    <source>
        <dbReference type="ARBA" id="ARBA00077398"/>
    </source>
</evidence>
<evidence type="ECO:0000256" key="3">
    <source>
        <dbReference type="ARBA" id="ARBA00005582"/>
    </source>
</evidence>
<dbReference type="InterPro" id="IPR015797">
    <property type="entry name" value="NUDIX_hydrolase-like_dom_sf"/>
</dbReference>
<evidence type="ECO:0000256" key="8">
    <source>
        <dbReference type="ARBA" id="ARBA00036546"/>
    </source>
</evidence>
<dbReference type="GO" id="GO:0006950">
    <property type="term" value="P:response to stress"/>
    <property type="evidence" value="ECO:0007669"/>
    <property type="project" value="UniProtKB-ARBA"/>
</dbReference>
<evidence type="ECO:0000256" key="12">
    <source>
        <dbReference type="ARBA" id="ARBA00055812"/>
    </source>
</evidence>
<dbReference type="GO" id="GO:0006203">
    <property type="term" value="P:dGTP catabolic process"/>
    <property type="evidence" value="ECO:0007669"/>
    <property type="project" value="TreeGrafter"/>
</dbReference>
<evidence type="ECO:0000256" key="15">
    <source>
        <dbReference type="ARBA" id="ARBA00076736"/>
    </source>
</evidence>
<evidence type="ECO:0000256" key="7">
    <source>
        <dbReference type="ARBA" id="ARBA00023211"/>
    </source>
</evidence>
<keyword evidence="6" id="KW-0460">Magnesium</keyword>
<evidence type="ECO:0000256" key="18">
    <source>
        <dbReference type="RuleBase" id="RU003476"/>
    </source>
</evidence>
<evidence type="ECO:0000256" key="14">
    <source>
        <dbReference type="ARBA" id="ARBA00070687"/>
    </source>
</evidence>
<evidence type="ECO:0000259" key="19">
    <source>
        <dbReference type="PROSITE" id="PS51462"/>
    </source>
</evidence>
<comment type="cofactor">
    <cofactor evidence="1">
        <name>Mn(2+)</name>
        <dbReference type="ChEBI" id="CHEBI:29035"/>
    </cofactor>
</comment>
<proteinExistence type="inferred from homology"/>
<evidence type="ECO:0000313" key="20">
    <source>
        <dbReference type="Ensembl" id="ENSLACP00000010302.1"/>
    </source>
</evidence>
<reference evidence="20" key="2">
    <citation type="submission" date="2025-08" db="UniProtKB">
        <authorList>
            <consortium name="Ensembl"/>
        </authorList>
    </citation>
    <scope>IDENTIFICATION</scope>
</reference>
<evidence type="ECO:0000256" key="5">
    <source>
        <dbReference type="ARBA" id="ARBA00022801"/>
    </source>
</evidence>